<protein>
    <submittedName>
        <fullName evidence="1">Uncharacterized protein</fullName>
    </submittedName>
</protein>
<organism evidence="1 2">
    <name type="scientific">Endosaccharibacter trunci</name>
    <dbReference type="NCBI Taxonomy" id="2812733"/>
    <lineage>
        <taxon>Bacteria</taxon>
        <taxon>Pseudomonadati</taxon>
        <taxon>Pseudomonadota</taxon>
        <taxon>Alphaproteobacteria</taxon>
        <taxon>Acetobacterales</taxon>
        <taxon>Acetobacteraceae</taxon>
        <taxon>Endosaccharibacter</taxon>
    </lineage>
</organism>
<dbReference type="Proteomes" id="UP001524587">
    <property type="component" value="Unassembled WGS sequence"/>
</dbReference>
<accession>A0ABT1W4I0</accession>
<gene>
    <name evidence="1" type="ORF">NFI95_04975</name>
</gene>
<evidence type="ECO:0000313" key="2">
    <source>
        <dbReference type="Proteomes" id="UP001524587"/>
    </source>
</evidence>
<evidence type="ECO:0000313" key="1">
    <source>
        <dbReference type="EMBL" id="MCQ8277796.1"/>
    </source>
</evidence>
<dbReference type="RefSeq" id="WP_422863257.1">
    <property type="nucleotide sequence ID" value="NZ_JAMSKV010000003.1"/>
</dbReference>
<name>A0ABT1W4I0_9PROT</name>
<reference evidence="1 2" key="1">
    <citation type="submission" date="2022-06" db="EMBL/GenBank/DDBJ databases">
        <title>Endosaccharibacter gen. nov., sp. nov., endophytic bacteria isolated from sugarcane.</title>
        <authorList>
            <person name="Pitiwittayakul N."/>
            <person name="Yukphan P."/>
            <person name="Charoenyingcharoen P."/>
            <person name="Tanasupawat S."/>
        </authorList>
    </citation>
    <scope>NUCLEOTIDE SEQUENCE [LARGE SCALE GENOMIC DNA]</scope>
    <source>
        <strain evidence="1 2">KSS8</strain>
    </source>
</reference>
<keyword evidence="2" id="KW-1185">Reference proteome</keyword>
<dbReference type="EMBL" id="JAMSKV010000003">
    <property type="protein sequence ID" value="MCQ8277796.1"/>
    <property type="molecule type" value="Genomic_DNA"/>
</dbReference>
<sequence length="421" mass="44611">MSGATTPAIAVGSVADMIARMRAVLPFAWFPLTEAGSASETPVLDAVLSGIGSAWSFCFGLLNYVQSQTRLSTANGTFLDLFAADFFGTSITRKAFETDDAFRSRISASLLLPRATRTALSDTLFRLIGLRPWLFEPRRAADTGAYGVAGLGYGSSMPFQYLVSLDANGGVIRRESVATYVDIVGQLQIAPRHTARPVYSSGSWVSFLVEPSGFNLLKDSLGFTGWSASSTGAVASWLVNASPAIALLSGYPTLELTVAGAGSFPGPSIETFIGDQSVTASLWIWLPSGHTLTQLRLQCGDASENAHADANLTLVNQWQRLITTIDGTSGIAKTIAAWLIGTSTGPTSNKIVTQCWQVEPGTAATSFIPSSGQIGVRDLDRVVGDISSNDPFILVRDDILEAVGRTAPAGSVAWMNIQLRQ</sequence>
<proteinExistence type="predicted"/>
<comment type="caution">
    <text evidence="1">The sequence shown here is derived from an EMBL/GenBank/DDBJ whole genome shotgun (WGS) entry which is preliminary data.</text>
</comment>